<accession>E4RQ15</accession>
<evidence type="ECO:0000256" key="1">
    <source>
        <dbReference type="SAM" id="Phobius"/>
    </source>
</evidence>
<feature type="transmembrane region" description="Helical" evidence="1">
    <location>
        <begin position="78"/>
        <end position="95"/>
    </location>
</feature>
<keyword evidence="1" id="KW-0812">Transmembrane</keyword>
<keyword evidence="3" id="KW-1185">Reference proteome</keyword>
<feature type="transmembrane region" description="Helical" evidence="1">
    <location>
        <begin position="101"/>
        <end position="124"/>
    </location>
</feature>
<organism evidence="2 3">
    <name type="scientific">Leadbetterella byssophila (strain DSM 17132 / JCM 16389 / KACC 11308 / NBRC 106382 / 4M15)</name>
    <dbReference type="NCBI Taxonomy" id="649349"/>
    <lineage>
        <taxon>Bacteria</taxon>
        <taxon>Pseudomonadati</taxon>
        <taxon>Bacteroidota</taxon>
        <taxon>Cytophagia</taxon>
        <taxon>Cytophagales</taxon>
        <taxon>Leadbetterellaceae</taxon>
        <taxon>Leadbetterella</taxon>
    </lineage>
</organism>
<evidence type="ECO:0000313" key="2">
    <source>
        <dbReference type="EMBL" id="ADQ16498.1"/>
    </source>
</evidence>
<name>E4RQ15_LEAB4</name>
<keyword evidence="1" id="KW-0472">Membrane</keyword>
<dbReference type="HOGENOM" id="CLU_112910_0_0_10"/>
<reference key="1">
    <citation type="submission" date="2010-11" db="EMBL/GenBank/DDBJ databases">
        <title>The complete genome of Leadbetterella byssophila DSM 17132.</title>
        <authorList>
            <consortium name="US DOE Joint Genome Institute (JGI-PGF)"/>
            <person name="Lucas S."/>
            <person name="Copeland A."/>
            <person name="Lapidus A."/>
            <person name="Glavina del Rio T."/>
            <person name="Dalin E."/>
            <person name="Tice H."/>
            <person name="Bruce D."/>
            <person name="Goodwin L."/>
            <person name="Pitluck S."/>
            <person name="Kyrpides N."/>
            <person name="Mavromatis K."/>
            <person name="Ivanova N."/>
            <person name="Teshima H."/>
            <person name="Brettin T."/>
            <person name="Detter J.C."/>
            <person name="Han C."/>
            <person name="Tapia R."/>
            <person name="Land M."/>
            <person name="Hauser L."/>
            <person name="Markowitz V."/>
            <person name="Cheng J.-F."/>
            <person name="Hugenholtz P."/>
            <person name="Woyke T."/>
            <person name="Wu D."/>
            <person name="Tindall B."/>
            <person name="Pomrenke H.G."/>
            <person name="Brambilla E."/>
            <person name="Klenk H.-P."/>
            <person name="Eisen J.A."/>
        </authorList>
    </citation>
    <scope>NUCLEOTIDE SEQUENCE [LARGE SCALE GENOMIC DNA]</scope>
    <source>
        <strain>DSM 17132</strain>
    </source>
</reference>
<dbReference type="Proteomes" id="UP000007435">
    <property type="component" value="Chromosome"/>
</dbReference>
<dbReference type="KEGG" id="lby:Lbys_0738"/>
<dbReference type="AlphaFoldDB" id="E4RQ15"/>
<dbReference type="InterPro" id="IPR046487">
    <property type="entry name" value="DUF6580"/>
</dbReference>
<dbReference type="Pfam" id="PF20221">
    <property type="entry name" value="DUF6580"/>
    <property type="match status" value="1"/>
</dbReference>
<dbReference type="eggNOG" id="ENOG5032RTJ">
    <property type="taxonomic scope" value="Bacteria"/>
</dbReference>
<feature type="transmembrane region" description="Helical" evidence="1">
    <location>
        <begin position="163"/>
        <end position="182"/>
    </location>
</feature>
<gene>
    <name evidence="2" type="ordered locus">Lbys_0738</name>
</gene>
<keyword evidence="1" id="KW-1133">Transmembrane helix</keyword>
<sequence length="187" mass="20363">MKLDTRKSLMALGLIVLVTGFRLIEHPFNSTPMLAVMLFSAAVIKDWRLKIAIPLLCLAISDVLVGIKYGYGTYTSSALVYFAFATVFAIGYFALKKLNVVNIALGSIAGSIVFFLITNFAFFYPEAAIANPTLGHYPHNWVGIVASYQAGLPFFKNMLAGDLMFNGLLFGAYALVLKSAAFQRANA</sequence>
<protein>
    <submittedName>
        <fullName evidence="2">Uncharacterized protein</fullName>
    </submittedName>
</protein>
<evidence type="ECO:0000313" key="3">
    <source>
        <dbReference type="Proteomes" id="UP000007435"/>
    </source>
</evidence>
<dbReference type="STRING" id="649349.Lbys_0738"/>
<dbReference type="EMBL" id="CP002305">
    <property type="protein sequence ID" value="ADQ16498.1"/>
    <property type="molecule type" value="Genomic_DNA"/>
</dbReference>
<reference evidence="2 3" key="2">
    <citation type="journal article" date="2011" name="Stand. Genomic Sci.">
        <title>Complete genome sequence of Leadbetterella byssophila type strain (4M15).</title>
        <authorList>
            <person name="Abt B."/>
            <person name="Teshima H."/>
            <person name="Lucas S."/>
            <person name="Lapidus A."/>
            <person name="Del Rio T.G."/>
            <person name="Nolan M."/>
            <person name="Tice H."/>
            <person name="Cheng J.F."/>
            <person name="Pitluck S."/>
            <person name="Liolios K."/>
            <person name="Pagani I."/>
            <person name="Ivanova N."/>
            <person name="Mavromatis K."/>
            <person name="Pati A."/>
            <person name="Tapia R."/>
            <person name="Han C."/>
            <person name="Goodwin L."/>
            <person name="Chen A."/>
            <person name="Palaniappan K."/>
            <person name="Land M."/>
            <person name="Hauser L."/>
            <person name="Chang Y.J."/>
            <person name="Jeffries C.D."/>
            <person name="Rohde M."/>
            <person name="Goker M."/>
            <person name="Tindall B.J."/>
            <person name="Detter J.C."/>
            <person name="Woyke T."/>
            <person name="Bristow J."/>
            <person name="Eisen J.A."/>
            <person name="Markowitz V."/>
            <person name="Hugenholtz P."/>
            <person name="Klenk H.P."/>
            <person name="Kyrpides N.C."/>
        </authorList>
    </citation>
    <scope>NUCLEOTIDE SEQUENCE [LARGE SCALE GENOMIC DNA]</scope>
    <source>
        <strain evidence="3">DSM 17132 / JCM 16389 / KACC 11308 / NBRC 106382 / 4M15</strain>
    </source>
</reference>
<proteinExistence type="predicted"/>